<accession>A0AB74URL1</accession>
<name>A0AB74URL1_9GAMM</name>
<dbReference type="AlphaFoldDB" id="A0AB74URL1"/>
<gene>
    <name evidence="1" type="ORF">ACFYG5_01915</name>
</gene>
<protein>
    <submittedName>
        <fullName evidence="1">Uncharacterized protein</fullName>
    </submittedName>
</protein>
<dbReference type="RefSeq" id="WP_395119889.1">
    <property type="nucleotide sequence ID" value="NZ_CP170721.1"/>
</dbReference>
<proteinExistence type="predicted"/>
<dbReference type="EMBL" id="CP170721">
    <property type="protein sequence ID" value="XIA18922.1"/>
    <property type="molecule type" value="Genomic_DNA"/>
</dbReference>
<sequence>MSSLFELPSGDLGLLKSVVHRNPISIFPDHWTPETIQKHAIAHAMGVYETQVWIVNHDEPEEISEGLADYFAKPSFYEMVAELDRGQLRDKKKGDWSAAAHLQVVMPNASLSICINRTTIEGMRVAEYFIDCQGYDD</sequence>
<evidence type="ECO:0000313" key="1">
    <source>
        <dbReference type="EMBL" id="XIA18922.1"/>
    </source>
</evidence>
<reference evidence="1" key="1">
    <citation type="submission" date="2024-10" db="EMBL/GenBank/DDBJ databases">
        <authorList>
            <person name="Lesea H.P."/>
            <person name="Kuehl J.V."/>
            <person name="Chandonia J.-M."/>
        </authorList>
    </citation>
    <scope>NUCLEOTIDE SEQUENCE</scope>
    <source>
        <strain evidence="1">FW102-FHT14D07</strain>
    </source>
</reference>
<organism evidence="1">
    <name type="scientific">Rhodanobacter sp. FW102-FHT14D07</name>
    <dbReference type="NCBI Taxonomy" id="3351462"/>
    <lineage>
        <taxon>Bacteria</taxon>
        <taxon>Pseudomonadati</taxon>
        <taxon>Pseudomonadota</taxon>
        <taxon>Gammaproteobacteria</taxon>
        <taxon>Lysobacterales</taxon>
        <taxon>Rhodanobacteraceae</taxon>
        <taxon>Rhodanobacter</taxon>
    </lineage>
</organism>